<dbReference type="EMBL" id="JGDB01000004">
    <property type="protein sequence ID" value="EXY93157.1"/>
    <property type="molecule type" value="Genomic_DNA"/>
</dbReference>
<dbReference type="AlphaFoldDB" id="A0A015UEI3"/>
<protein>
    <recommendedName>
        <fullName evidence="3">Lipoprotein</fullName>
    </recommendedName>
</protein>
<accession>A0A015UEI3</accession>
<evidence type="ECO:0008006" key="3">
    <source>
        <dbReference type="Google" id="ProtNLM"/>
    </source>
</evidence>
<sequence>MNKIVSFFILILVCSCSDRKEHIANILSMNSIDIKTNRINKDEVIARGAFPFEMIDSLFFLFNGDPSSGALVLCESNASELGHFLQKGNGFGECITPGY</sequence>
<feature type="non-terminal residue" evidence="1">
    <location>
        <position position="99"/>
    </location>
</feature>
<reference evidence="1 2" key="1">
    <citation type="submission" date="2014-02" db="EMBL/GenBank/DDBJ databases">
        <authorList>
            <person name="Sears C."/>
            <person name="Carroll K."/>
            <person name="Sack B.R."/>
            <person name="Qadri F."/>
            <person name="Myers L.L."/>
            <person name="Chung G.-T."/>
            <person name="Escheverria P."/>
            <person name="Fraser C.M."/>
            <person name="Sadzewicz L."/>
            <person name="Shefchek K.A."/>
            <person name="Tallon L."/>
            <person name="Das S.P."/>
            <person name="Daugherty S."/>
            <person name="Mongodin E.F."/>
        </authorList>
    </citation>
    <scope>NUCLEOTIDE SEQUENCE [LARGE SCALE GENOMIC DNA]</scope>
    <source>
        <strain evidence="2">3998T(B)3</strain>
    </source>
</reference>
<organism evidence="1 2">
    <name type="scientific">Bacteroides fragilis str. 3998T(B)3</name>
    <dbReference type="NCBI Taxonomy" id="1339316"/>
    <lineage>
        <taxon>Bacteria</taxon>
        <taxon>Pseudomonadati</taxon>
        <taxon>Bacteroidota</taxon>
        <taxon>Bacteroidia</taxon>
        <taxon>Bacteroidales</taxon>
        <taxon>Bacteroidaceae</taxon>
        <taxon>Bacteroides</taxon>
    </lineage>
</organism>
<comment type="caution">
    <text evidence="1">The sequence shown here is derived from an EMBL/GenBank/DDBJ whole genome shotgun (WGS) entry which is preliminary data.</text>
</comment>
<evidence type="ECO:0000313" key="2">
    <source>
        <dbReference type="Proteomes" id="UP000020773"/>
    </source>
</evidence>
<name>A0A015UEI3_BACFG</name>
<dbReference type="Proteomes" id="UP000020773">
    <property type="component" value="Unassembled WGS sequence"/>
</dbReference>
<gene>
    <name evidence="1" type="ORF">M125_0116</name>
</gene>
<dbReference type="PROSITE" id="PS51257">
    <property type="entry name" value="PROKAR_LIPOPROTEIN"/>
    <property type="match status" value="1"/>
</dbReference>
<proteinExistence type="predicted"/>
<evidence type="ECO:0000313" key="1">
    <source>
        <dbReference type="EMBL" id="EXY93157.1"/>
    </source>
</evidence>